<proteinExistence type="predicted"/>
<reference evidence="1" key="2">
    <citation type="journal article" date="2015" name="Fish Shellfish Immunol.">
        <title>Early steps in the European eel (Anguilla anguilla)-Vibrio vulnificus interaction in the gills: Role of the RtxA13 toxin.</title>
        <authorList>
            <person name="Callol A."/>
            <person name="Pajuelo D."/>
            <person name="Ebbesson L."/>
            <person name="Teles M."/>
            <person name="MacKenzie S."/>
            <person name="Amaro C."/>
        </authorList>
    </citation>
    <scope>NUCLEOTIDE SEQUENCE</scope>
</reference>
<evidence type="ECO:0000313" key="1">
    <source>
        <dbReference type="EMBL" id="JAH01744.1"/>
    </source>
</evidence>
<accession>A0A0E9PB63</accession>
<organism evidence="1">
    <name type="scientific">Anguilla anguilla</name>
    <name type="common">European freshwater eel</name>
    <name type="synonym">Muraena anguilla</name>
    <dbReference type="NCBI Taxonomy" id="7936"/>
    <lineage>
        <taxon>Eukaryota</taxon>
        <taxon>Metazoa</taxon>
        <taxon>Chordata</taxon>
        <taxon>Craniata</taxon>
        <taxon>Vertebrata</taxon>
        <taxon>Euteleostomi</taxon>
        <taxon>Actinopterygii</taxon>
        <taxon>Neopterygii</taxon>
        <taxon>Teleostei</taxon>
        <taxon>Anguilliformes</taxon>
        <taxon>Anguillidae</taxon>
        <taxon>Anguilla</taxon>
    </lineage>
</organism>
<name>A0A0E9PB63_ANGAN</name>
<reference evidence="1" key="1">
    <citation type="submission" date="2014-11" db="EMBL/GenBank/DDBJ databases">
        <authorList>
            <person name="Amaro Gonzalez C."/>
        </authorList>
    </citation>
    <scope>NUCLEOTIDE SEQUENCE</scope>
</reference>
<protein>
    <submittedName>
        <fullName evidence="1">Uncharacterized protein</fullName>
    </submittedName>
</protein>
<sequence>MRTTDPPVIMANLPVRSTSGTVTQGQ</sequence>
<dbReference type="AlphaFoldDB" id="A0A0E9PB63"/>
<dbReference type="EMBL" id="GBXM01106833">
    <property type="protein sequence ID" value="JAH01744.1"/>
    <property type="molecule type" value="Transcribed_RNA"/>
</dbReference>